<organism evidence="1 2">
    <name type="scientific">Chryseobacterium taeanense</name>
    <dbReference type="NCBI Taxonomy" id="311334"/>
    <lineage>
        <taxon>Bacteria</taxon>
        <taxon>Pseudomonadati</taxon>
        <taxon>Bacteroidota</taxon>
        <taxon>Flavobacteriia</taxon>
        <taxon>Flavobacteriales</taxon>
        <taxon>Weeksellaceae</taxon>
        <taxon>Chryseobacterium group</taxon>
        <taxon>Chryseobacterium</taxon>
    </lineage>
</organism>
<dbReference type="AlphaFoldDB" id="A0A1G8MIS8"/>
<protein>
    <recommendedName>
        <fullName evidence="3">Acetyltransferase (GNAT) domain-containing protein</fullName>
    </recommendedName>
</protein>
<dbReference type="EMBL" id="FNDW01000011">
    <property type="protein sequence ID" value="SDI67755.1"/>
    <property type="molecule type" value="Genomic_DNA"/>
</dbReference>
<dbReference type="SUPFAM" id="SSF55729">
    <property type="entry name" value="Acyl-CoA N-acyltransferases (Nat)"/>
    <property type="match status" value="1"/>
</dbReference>
<evidence type="ECO:0000313" key="2">
    <source>
        <dbReference type="Proteomes" id="UP000198869"/>
    </source>
</evidence>
<evidence type="ECO:0000313" key="1">
    <source>
        <dbReference type="EMBL" id="SDI67755.1"/>
    </source>
</evidence>
<reference evidence="2" key="1">
    <citation type="submission" date="2016-10" db="EMBL/GenBank/DDBJ databases">
        <authorList>
            <person name="Varghese N."/>
            <person name="Submissions S."/>
        </authorList>
    </citation>
    <scope>NUCLEOTIDE SEQUENCE [LARGE SCALE GENOMIC DNA]</scope>
    <source>
        <strain evidence="2">DSM 17071</strain>
    </source>
</reference>
<name>A0A1G8MIS8_9FLAO</name>
<proteinExistence type="predicted"/>
<sequence>MIRRLKYHEIDFEKYTKCLESSEQRKYSAARLFLDITSCRNWEILVFNDYEAVMPVPFIKKFGVKIVINPRLCQQLGIFSEKDNVELNETFLNYFRKKYNIWYYAFNDKNSFSSSLKKRKNFIIYPDEYEVVRQKYSPKRRRKLRLDEDVIAVSEIREITMAEAHTFVSENMIGTKDDNDKKKFLKIFEDFHKSGSLTISAFFYRSKIINAVAIYHDKETVVLLGTFNNREFVKLAGSSVIIDDVIRKNIKEKIFDFEGSEVPAIEEFFRGFRPELKPYSFIKNSKKEMLIKAFSLNLSR</sequence>
<dbReference type="InterPro" id="IPR016181">
    <property type="entry name" value="Acyl_CoA_acyltransferase"/>
</dbReference>
<dbReference type="RefSeq" id="WP_089860488.1">
    <property type="nucleotide sequence ID" value="NZ_FNDW01000011.1"/>
</dbReference>
<accession>A0A1G8MIS8</accession>
<dbReference type="Proteomes" id="UP000198869">
    <property type="component" value="Unassembled WGS sequence"/>
</dbReference>
<evidence type="ECO:0008006" key="3">
    <source>
        <dbReference type="Google" id="ProtNLM"/>
    </source>
</evidence>
<dbReference type="OrthoDB" id="1113003at2"/>
<dbReference type="STRING" id="311334.SAMN05421846_111149"/>
<gene>
    <name evidence="1" type="ORF">SAMN05421846_111149</name>
</gene>
<keyword evidence="2" id="KW-1185">Reference proteome</keyword>